<evidence type="ECO:0000256" key="1">
    <source>
        <dbReference type="SAM" id="Phobius"/>
    </source>
</evidence>
<evidence type="ECO:0000313" key="2">
    <source>
        <dbReference type="Proteomes" id="UP000504603"/>
    </source>
</evidence>
<dbReference type="GO" id="GO:0045488">
    <property type="term" value="P:pectin metabolic process"/>
    <property type="evidence" value="ECO:0007669"/>
    <property type="project" value="InterPro"/>
</dbReference>
<accession>A0A6J1D594</accession>
<dbReference type="SUPFAM" id="SSF53335">
    <property type="entry name" value="S-adenosyl-L-methionine-dependent methyltransferases"/>
    <property type="match status" value="1"/>
</dbReference>
<dbReference type="PANTHER" id="PTHR34208:SF18">
    <property type="entry name" value="PECTIN METHYLESTERASE CGR3-RELATED"/>
    <property type="match status" value="1"/>
</dbReference>
<proteinExistence type="predicted"/>
<keyword evidence="2" id="KW-1185">Reference proteome</keyword>
<evidence type="ECO:0000313" key="3">
    <source>
        <dbReference type="RefSeq" id="XP_022149264.1"/>
    </source>
</evidence>
<dbReference type="Proteomes" id="UP000504603">
    <property type="component" value="Unplaced"/>
</dbReference>
<dbReference type="InterPro" id="IPR029063">
    <property type="entry name" value="SAM-dependent_MTases_sf"/>
</dbReference>
<dbReference type="GO" id="GO:0008168">
    <property type="term" value="F:methyltransferase activity"/>
    <property type="evidence" value="ECO:0007669"/>
    <property type="project" value="InterPro"/>
</dbReference>
<keyword evidence="1" id="KW-0472">Membrane</keyword>
<keyword evidence="1" id="KW-0812">Transmembrane</keyword>
<organism evidence="2 4">
    <name type="scientific">Momordica charantia</name>
    <name type="common">Bitter gourd</name>
    <name type="synonym">Balsam pear</name>
    <dbReference type="NCBI Taxonomy" id="3673"/>
    <lineage>
        <taxon>Eukaryota</taxon>
        <taxon>Viridiplantae</taxon>
        <taxon>Streptophyta</taxon>
        <taxon>Embryophyta</taxon>
        <taxon>Tracheophyta</taxon>
        <taxon>Spermatophyta</taxon>
        <taxon>Magnoliopsida</taxon>
        <taxon>eudicotyledons</taxon>
        <taxon>Gunneridae</taxon>
        <taxon>Pentapetalae</taxon>
        <taxon>rosids</taxon>
        <taxon>fabids</taxon>
        <taxon>Cucurbitales</taxon>
        <taxon>Cucurbitaceae</taxon>
        <taxon>Momordiceae</taxon>
        <taxon>Momordica</taxon>
    </lineage>
</organism>
<keyword evidence="1" id="KW-1133">Transmembrane helix</keyword>
<dbReference type="OrthoDB" id="1687518at2759"/>
<gene>
    <name evidence="3 4" type="primary">LOC111017728</name>
</gene>
<dbReference type="AlphaFoldDB" id="A0A6J1D594"/>
<dbReference type="InterPro" id="IPR044689">
    <property type="entry name" value="CGR2/3"/>
</dbReference>
<dbReference type="RefSeq" id="XP_022149264.1">
    <property type="nucleotide sequence ID" value="XM_022293572.1"/>
</dbReference>
<evidence type="ECO:0000313" key="4">
    <source>
        <dbReference type="RefSeq" id="XP_022149265.1"/>
    </source>
</evidence>
<dbReference type="PANTHER" id="PTHR34208">
    <property type="entry name" value="S-ADENOSYL-L-METHIONINE-DEPENDENT METHYLTRANSFERASE-RELATED"/>
    <property type="match status" value="1"/>
</dbReference>
<protein>
    <submittedName>
        <fullName evidence="3 4">Uncharacterized protein At3g49720-like</fullName>
    </submittedName>
</protein>
<feature type="transmembrane region" description="Helical" evidence="1">
    <location>
        <begin position="43"/>
        <end position="62"/>
    </location>
</feature>
<dbReference type="KEGG" id="mcha:111017728"/>
<dbReference type="Gene3D" id="3.40.50.150">
    <property type="entry name" value="Vaccinia Virus protein VP39"/>
    <property type="match status" value="1"/>
</dbReference>
<sequence length="277" mass="31506">MGGFEVSMLLNVMSIRKSSVLCYAARGVSRYINSVRYRSLPSLILYTGLLTMATVLSLGYLYHVAVWQASNIEDVNTFEGHGFCTPEVEITMPLLREVYDDIMNKVLYVGPDTCSLVSGFLDEEDYEAWGVDPFGFDANDSDCRDLVQQGIVRVADIKFPLPYRDSSFSHVVVSDTLEYLSSRYLNSTLAELTRVSSEGVIIYAGYPGFPVSEFTRYSRQAKFRSPSWWRRYLVQRKLEENVAAKKRLKKILKDISYKPACQILLLKSSQDQTVEKI</sequence>
<name>A0A6J1D594_MOMCH</name>
<reference evidence="3 4" key="1">
    <citation type="submission" date="2025-04" db="UniProtKB">
        <authorList>
            <consortium name="RefSeq"/>
        </authorList>
    </citation>
    <scope>IDENTIFICATION</scope>
    <source>
        <strain evidence="3 4">OHB3-1</strain>
    </source>
</reference>
<dbReference type="RefSeq" id="XP_022149265.1">
    <property type="nucleotide sequence ID" value="XM_022293573.1"/>
</dbReference>
<dbReference type="GeneID" id="111017728"/>